<evidence type="ECO:0000256" key="6">
    <source>
        <dbReference type="ARBA" id="ARBA00022692"/>
    </source>
</evidence>
<evidence type="ECO:0000256" key="8">
    <source>
        <dbReference type="ARBA" id="ARBA00022989"/>
    </source>
</evidence>
<keyword evidence="5" id="KW-0997">Cell inner membrane</keyword>
<dbReference type="InterPro" id="IPR051045">
    <property type="entry name" value="TonB-dependent_transducer"/>
</dbReference>
<keyword evidence="7" id="KW-0653">Protein transport</keyword>
<organism evidence="13 14">
    <name type="scientific">Eiseniibacteriota bacterium</name>
    <dbReference type="NCBI Taxonomy" id="2212470"/>
    <lineage>
        <taxon>Bacteria</taxon>
        <taxon>Candidatus Eiseniibacteriota</taxon>
    </lineage>
</organism>
<name>A0A956NAP0_UNCEI</name>
<evidence type="ECO:0000256" key="3">
    <source>
        <dbReference type="ARBA" id="ARBA00022448"/>
    </source>
</evidence>
<evidence type="ECO:0000259" key="12">
    <source>
        <dbReference type="PROSITE" id="PS52015"/>
    </source>
</evidence>
<evidence type="ECO:0000313" key="13">
    <source>
        <dbReference type="EMBL" id="MCA9754155.1"/>
    </source>
</evidence>
<comment type="caution">
    <text evidence="13">The sequence shown here is derived from an EMBL/GenBank/DDBJ whole genome shotgun (WGS) entry which is preliminary data.</text>
</comment>
<feature type="compositionally biased region" description="Basic and acidic residues" evidence="10">
    <location>
        <begin position="114"/>
        <end position="133"/>
    </location>
</feature>
<gene>
    <name evidence="13" type="ORF">KDA27_00015</name>
</gene>
<feature type="transmembrane region" description="Helical" evidence="11">
    <location>
        <begin position="41"/>
        <end position="60"/>
    </location>
</feature>
<keyword evidence="4" id="KW-1003">Cell membrane</keyword>
<proteinExistence type="inferred from homology"/>
<dbReference type="InterPro" id="IPR037682">
    <property type="entry name" value="TonB_C"/>
</dbReference>
<protein>
    <submittedName>
        <fullName evidence="13">Energy transducer TonB</fullName>
    </submittedName>
</protein>
<reference evidence="13" key="2">
    <citation type="journal article" date="2021" name="Microbiome">
        <title>Successional dynamics and alternative stable states in a saline activated sludge microbial community over 9 years.</title>
        <authorList>
            <person name="Wang Y."/>
            <person name="Ye J."/>
            <person name="Ju F."/>
            <person name="Liu L."/>
            <person name="Boyd J.A."/>
            <person name="Deng Y."/>
            <person name="Parks D.H."/>
            <person name="Jiang X."/>
            <person name="Yin X."/>
            <person name="Woodcroft B.J."/>
            <person name="Tyson G.W."/>
            <person name="Hugenholtz P."/>
            <person name="Polz M.F."/>
            <person name="Zhang T."/>
        </authorList>
    </citation>
    <scope>NUCLEOTIDE SEQUENCE</scope>
    <source>
        <strain evidence="13">HKST-UBA02</strain>
    </source>
</reference>
<dbReference type="PROSITE" id="PS52015">
    <property type="entry name" value="TONB_CTD"/>
    <property type="match status" value="1"/>
</dbReference>
<dbReference type="GO" id="GO:0055085">
    <property type="term" value="P:transmembrane transport"/>
    <property type="evidence" value="ECO:0007669"/>
    <property type="project" value="InterPro"/>
</dbReference>
<feature type="region of interest" description="Disordered" evidence="10">
    <location>
        <begin position="1"/>
        <end position="21"/>
    </location>
</feature>
<dbReference type="SUPFAM" id="SSF74653">
    <property type="entry name" value="TolA/TonB C-terminal domain"/>
    <property type="match status" value="1"/>
</dbReference>
<evidence type="ECO:0000313" key="14">
    <source>
        <dbReference type="Proteomes" id="UP000739538"/>
    </source>
</evidence>
<feature type="region of interest" description="Disordered" evidence="10">
    <location>
        <begin position="110"/>
        <end position="133"/>
    </location>
</feature>
<comment type="similarity">
    <text evidence="2">Belongs to the TonB family.</text>
</comment>
<evidence type="ECO:0000256" key="9">
    <source>
        <dbReference type="ARBA" id="ARBA00023136"/>
    </source>
</evidence>
<feature type="domain" description="TonB C-terminal" evidence="12">
    <location>
        <begin position="176"/>
        <end position="266"/>
    </location>
</feature>
<evidence type="ECO:0000256" key="5">
    <source>
        <dbReference type="ARBA" id="ARBA00022519"/>
    </source>
</evidence>
<keyword evidence="3" id="KW-0813">Transport</keyword>
<keyword evidence="6 11" id="KW-0812">Transmembrane</keyword>
<dbReference type="EMBL" id="JAGQHS010000001">
    <property type="protein sequence ID" value="MCA9754155.1"/>
    <property type="molecule type" value="Genomic_DNA"/>
</dbReference>
<dbReference type="GO" id="GO:0015031">
    <property type="term" value="P:protein transport"/>
    <property type="evidence" value="ECO:0007669"/>
    <property type="project" value="UniProtKB-KW"/>
</dbReference>
<evidence type="ECO:0000256" key="1">
    <source>
        <dbReference type="ARBA" id="ARBA00004383"/>
    </source>
</evidence>
<comment type="subcellular location">
    <subcellularLocation>
        <location evidence="1">Cell inner membrane</location>
        <topology evidence="1">Single-pass membrane protein</topology>
        <orientation evidence="1">Periplasmic side</orientation>
    </subcellularLocation>
</comment>
<keyword evidence="9 11" id="KW-0472">Membrane</keyword>
<dbReference type="GO" id="GO:0005886">
    <property type="term" value="C:plasma membrane"/>
    <property type="evidence" value="ECO:0007669"/>
    <property type="project" value="UniProtKB-SubCell"/>
</dbReference>
<dbReference type="NCBIfam" id="TIGR01352">
    <property type="entry name" value="tonB_Cterm"/>
    <property type="match status" value="1"/>
</dbReference>
<dbReference type="AlphaFoldDB" id="A0A956NAP0"/>
<dbReference type="Pfam" id="PF03544">
    <property type="entry name" value="TonB_C"/>
    <property type="match status" value="1"/>
</dbReference>
<keyword evidence="8 11" id="KW-1133">Transmembrane helix</keyword>
<evidence type="ECO:0000256" key="4">
    <source>
        <dbReference type="ARBA" id="ARBA00022475"/>
    </source>
</evidence>
<sequence>MYPRPYPRPFERATSPVRSRYPASRTLPTRLRGLTRAYRRTLGLAAVLAVLVHVVLFVAIREQEPYRPQSIIGYEGPTRILAIEITDTDTDQERLAEDRRRSGALVATEIQTETDPKAPTPRDQHETEHNELVSREPTNYYVIEAPPAVAHPDPDSPIRVELREDLSVDVSATPSARSLDIRLLWMVRPQYPSYARRSGIEGLVKLEAEVGITGKVLDVHVLEAPDGGLALAASRSLLLWEFQPLEMNGELRKFRVVVPFRFTLVS</sequence>
<dbReference type="PANTHER" id="PTHR33446">
    <property type="entry name" value="PROTEIN TONB-RELATED"/>
    <property type="match status" value="1"/>
</dbReference>
<accession>A0A956NAP0</accession>
<dbReference type="Gene3D" id="3.30.1150.10">
    <property type="match status" value="1"/>
</dbReference>
<evidence type="ECO:0000256" key="2">
    <source>
        <dbReference type="ARBA" id="ARBA00006555"/>
    </source>
</evidence>
<dbReference type="Proteomes" id="UP000739538">
    <property type="component" value="Unassembled WGS sequence"/>
</dbReference>
<evidence type="ECO:0000256" key="11">
    <source>
        <dbReference type="SAM" id="Phobius"/>
    </source>
</evidence>
<evidence type="ECO:0000256" key="10">
    <source>
        <dbReference type="SAM" id="MobiDB-lite"/>
    </source>
</evidence>
<dbReference type="InterPro" id="IPR006260">
    <property type="entry name" value="TonB/TolA_C"/>
</dbReference>
<reference evidence="13" key="1">
    <citation type="submission" date="2020-04" db="EMBL/GenBank/DDBJ databases">
        <authorList>
            <person name="Zhang T."/>
        </authorList>
    </citation>
    <scope>NUCLEOTIDE SEQUENCE</scope>
    <source>
        <strain evidence="13">HKST-UBA02</strain>
    </source>
</reference>
<evidence type="ECO:0000256" key="7">
    <source>
        <dbReference type="ARBA" id="ARBA00022927"/>
    </source>
</evidence>